<reference evidence="6" key="1">
    <citation type="submission" date="2018-09" db="EMBL/GenBank/DDBJ databases">
        <authorList>
            <person name="Tuo L."/>
        </authorList>
    </citation>
    <scope>NUCLEOTIDE SEQUENCE [LARGE SCALE GENOMIC DNA]</scope>
    <source>
        <strain evidence="6">M2BS4Y-1</strain>
    </source>
</reference>
<dbReference type="Pfam" id="PF08362">
    <property type="entry name" value="TetR_C_3"/>
    <property type="match status" value="1"/>
</dbReference>
<comment type="caution">
    <text evidence="5">The sequence shown here is derived from an EMBL/GenBank/DDBJ whole genome shotgun (WGS) entry which is preliminary data.</text>
</comment>
<protein>
    <submittedName>
        <fullName evidence="5">TetR family transcriptional regulator</fullName>
    </submittedName>
</protein>
<dbReference type="Gene3D" id="1.10.357.10">
    <property type="entry name" value="Tetracycline Repressor, domain 2"/>
    <property type="match status" value="1"/>
</dbReference>
<dbReference type="InterPro" id="IPR013573">
    <property type="entry name" value="Tscrpt_reg_YcdC_C"/>
</dbReference>
<dbReference type="EMBL" id="QYRN01000001">
    <property type="protein sequence ID" value="RIY03812.1"/>
    <property type="molecule type" value="Genomic_DNA"/>
</dbReference>
<dbReference type="PANTHER" id="PTHR30328:SF54">
    <property type="entry name" value="HTH-TYPE TRANSCRIPTIONAL REPRESSOR SCO4008"/>
    <property type="match status" value="1"/>
</dbReference>
<gene>
    <name evidence="5" type="ORF">D3218_01565</name>
</gene>
<evidence type="ECO:0000313" key="6">
    <source>
        <dbReference type="Proteomes" id="UP000265750"/>
    </source>
</evidence>
<dbReference type="PRINTS" id="PR00455">
    <property type="entry name" value="HTHTETR"/>
</dbReference>
<dbReference type="Pfam" id="PF00440">
    <property type="entry name" value="TetR_N"/>
    <property type="match status" value="1"/>
</dbReference>
<feature type="compositionally biased region" description="Low complexity" evidence="3">
    <location>
        <begin position="236"/>
        <end position="251"/>
    </location>
</feature>
<evidence type="ECO:0000256" key="3">
    <source>
        <dbReference type="SAM" id="MobiDB-lite"/>
    </source>
</evidence>
<dbReference type="AlphaFoldDB" id="A0A3A1WXR7"/>
<dbReference type="SUPFAM" id="SSF48498">
    <property type="entry name" value="Tetracyclin repressor-like, C-terminal domain"/>
    <property type="match status" value="1"/>
</dbReference>
<feature type="region of interest" description="Disordered" evidence="3">
    <location>
        <begin position="219"/>
        <end position="265"/>
    </location>
</feature>
<dbReference type="InterPro" id="IPR036271">
    <property type="entry name" value="Tet_transcr_reg_TetR-rel_C_sf"/>
</dbReference>
<dbReference type="Gene3D" id="1.10.10.60">
    <property type="entry name" value="Homeodomain-like"/>
    <property type="match status" value="1"/>
</dbReference>
<dbReference type="GO" id="GO:0003677">
    <property type="term" value="F:DNA binding"/>
    <property type="evidence" value="ECO:0007669"/>
    <property type="project" value="UniProtKB-UniRule"/>
</dbReference>
<dbReference type="PROSITE" id="PS50977">
    <property type="entry name" value="HTH_TETR_2"/>
    <property type="match status" value="1"/>
</dbReference>
<keyword evidence="1 2" id="KW-0238">DNA-binding</keyword>
<evidence type="ECO:0000256" key="1">
    <source>
        <dbReference type="ARBA" id="ARBA00023125"/>
    </source>
</evidence>
<evidence type="ECO:0000259" key="4">
    <source>
        <dbReference type="PROSITE" id="PS50977"/>
    </source>
</evidence>
<evidence type="ECO:0000313" key="5">
    <source>
        <dbReference type="EMBL" id="RIY03812.1"/>
    </source>
</evidence>
<feature type="compositionally biased region" description="Basic residues" evidence="3">
    <location>
        <begin position="252"/>
        <end position="265"/>
    </location>
</feature>
<dbReference type="Proteomes" id="UP000265750">
    <property type="component" value="Unassembled WGS sequence"/>
</dbReference>
<sequence length="265" mass="29274">MGRKGTERPETRSAMPTTRIQAATRAVILDAALDVFSRHGFRGSTVDDIAAKAGLSKANLLYYYRRKQDLYEAVLERTLKEWLQPLEAMAADGDPVEELRRYINAKLVMSAERPEASRLFMNEILAGAPVILPTLETTLRVLVSQKAAIIRTWVSDGRLAPVDPVHLIFAIWATTQHYADFDTQIRAVLGPDGARPGFHDEAARAVLAIILDGVRPRAPIADDHPPAGRPGPVKPRPQAAPAKRPLISRGTIGRRRSRRLRRSGS</sequence>
<dbReference type="PANTHER" id="PTHR30328">
    <property type="entry name" value="TRANSCRIPTIONAL REPRESSOR"/>
    <property type="match status" value="1"/>
</dbReference>
<dbReference type="GO" id="GO:0045892">
    <property type="term" value="P:negative regulation of DNA-templated transcription"/>
    <property type="evidence" value="ECO:0007669"/>
    <property type="project" value="InterPro"/>
</dbReference>
<proteinExistence type="predicted"/>
<dbReference type="InterPro" id="IPR050109">
    <property type="entry name" value="HTH-type_TetR-like_transc_reg"/>
</dbReference>
<dbReference type="InterPro" id="IPR009057">
    <property type="entry name" value="Homeodomain-like_sf"/>
</dbReference>
<organism evidence="5 6">
    <name type="scientific">Aureimonas flava</name>
    <dbReference type="NCBI Taxonomy" id="2320271"/>
    <lineage>
        <taxon>Bacteria</taxon>
        <taxon>Pseudomonadati</taxon>
        <taxon>Pseudomonadota</taxon>
        <taxon>Alphaproteobacteria</taxon>
        <taxon>Hyphomicrobiales</taxon>
        <taxon>Aurantimonadaceae</taxon>
        <taxon>Aureimonas</taxon>
    </lineage>
</organism>
<dbReference type="SUPFAM" id="SSF46689">
    <property type="entry name" value="Homeodomain-like"/>
    <property type="match status" value="1"/>
</dbReference>
<evidence type="ECO:0000256" key="2">
    <source>
        <dbReference type="PROSITE-ProRule" id="PRU00335"/>
    </source>
</evidence>
<feature type="domain" description="HTH tetR-type" evidence="4">
    <location>
        <begin position="22"/>
        <end position="82"/>
    </location>
</feature>
<keyword evidence="6" id="KW-1185">Reference proteome</keyword>
<dbReference type="InterPro" id="IPR001647">
    <property type="entry name" value="HTH_TetR"/>
</dbReference>
<name>A0A3A1WXR7_9HYPH</name>
<dbReference type="OrthoDB" id="2356263at2"/>
<feature type="DNA-binding region" description="H-T-H motif" evidence="2">
    <location>
        <begin position="45"/>
        <end position="64"/>
    </location>
</feature>
<accession>A0A3A1WXR7</accession>